<dbReference type="InterPro" id="IPR010729">
    <property type="entry name" value="Ribosomal_uL29_mit"/>
</dbReference>
<reference evidence="9 10" key="1">
    <citation type="submission" date="2018-05" db="EMBL/GenBank/DDBJ databases">
        <title>Whole genome sequencing for identification of molecular markers to develop diagnostic detection tools for the regulated plant pathogen Lachnellula willkommii.</title>
        <authorList>
            <person name="Giroux E."/>
            <person name="Bilodeau G."/>
        </authorList>
    </citation>
    <scope>NUCLEOTIDE SEQUENCE [LARGE SCALE GENOMIC DNA]</scope>
    <source>
        <strain evidence="9 10">CBS 625.97</strain>
    </source>
</reference>
<dbReference type="GO" id="GO:0032543">
    <property type="term" value="P:mitochondrial translation"/>
    <property type="evidence" value="ECO:0007669"/>
    <property type="project" value="TreeGrafter"/>
</dbReference>
<dbReference type="GO" id="GO:0005762">
    <property type="term" value="C:mitochondrial large ribosomal subunit"/>
    <property type="evidence" value="ECO:0007669"/>
    <property type="project" value="TreeGrafter"/>
</dbReference>
<comment type="caution">
    <text evidence="9">The sequence shown here is derived from an EMBL/GenBank/DDBJ whole genome shotgun (WGS) entry which is preliminary data.</text>
</comment>
<proteinExistence type="inferred from homology"/>
<accession>A0A7D8UV40</accession>
<evidence type="ECO:0000256" key="2">
    <source>
        <dbReference type="ARBA" id="ARBA00009254"/>
    </source>
</evidence>
<gene>
    <name evidence="9" type="primary">mrpl4</name>
    <name evidence="9" type="ORF">LCER1_G000616</name>
</gene>
<evidence type="ECO:0000256" key="4">
    <source>
        <dbReference type="ARBA" id="ARBA00023128"/>
    </source>
</evidence>
<evidence type="ECO:0000256" key="1">
    <source>
        <dbReference type="ARBA" id="ARBA00004173"/>
    </source>
</evidence>
<comment type="similarity">
    <text evidence="2">Belongs to the universal ribosomal protein uL29 family.</text>
</comment>
<dbReference type="GO" id="GO:0003735">
    <property type="term" value="F:structural constituent of ribosome"/>
    <property type="evidence" value="ECO:0007669"/>
    <property type="project" value="InterPro"/>
</dbReference>
<name>A0A7D8UV40_9HELO</name>
<evidence type="ECO:0000313" key="10">
    <source>
        <dbReference type="Proteomes" id="UP000481288"/>
    </source>
</evidence>
<evidence type="ECO:0000256" key="8">
    <source>
        <dbReference type="SAM" id="MobiDB-lite"/>
    </source>
</evidence>
<sequence length="262" mass="29878">MSASTTIRPVARRLLKPSRISQTPPTFLLPSMLVPTQQSSPFSSTTSSLYPRDNNPLRGVSTQRRTGLRQPVSVSKAPLPKPVLDPKKRSKVEVAKDHGLWEFFHSRDKPMNTPEEDNAHGRSWAVEELRQKSWEDLHSLWWVCCKERNRISTESYERRRLEAGYGDFESEARDRAVRVTMRGIKQALTERYYSWREAEEVAQQDPEVNLSGDGPAYVPVDFIEEEDALTDESEYELSPETGAAPNQLEPEAKPEVKNQPNA</sequence>
<dbReference type="AlphaFoldDB" id="A0A7D8UV40"/>
<keyword evidence="5" id="KW-0687">Ribonucleoprotein</keyword>
<evidence type="ECO:0000313" key="9">
    <source>
        <dbReference type="EMBL" id="TVY59042.1"/>
    </source>
</evidence>
<organism evidence="9 10">
    <name type="scientific">Lachnellula cervina</name>
    <dbReference type="NCBI Taxonomy" id="1316786"/>
    <lineage>
        <taxon>Eukaryota</taxon>
        <taxon>Fungi</taxon>
        <taxon>Dikarya</taxon>
        <taxon>Ascomycota</taxon>
        <taxon>Pezizomycotina</taxon>
        <taxon>Leotiomycetes</taxon>
        <taxon>Helotiales</taxon>
        <taxon>Lachnaceae</taxon>
        <taxon>Lachnellula</taxon>
    </lineage>
</organism>
<keyword evidence="10" id="KW-1185">Reference proteome</keyword>
<protein>
    <recommendedName>
        <fullName evidence="6">Large ribosomal subunit protein uL29m</fullName>
    </recommendedName>
    <alternativeName>
        <fullName evidence="7">54S ribosomal protein L4, mitochondrial</fullName>
    </alternativeName>
</protein>
<dbReference type="Proteomes" id="UP000481288">
    <property type="component" value="Unassembled WGS sequence"/>
</dbReference>
<feature type="compositionally biased region" description="Acidic residues" evidence="8">
    <location>
        <begin position="222"/>
        <end position="237"/>
    </location>
</feature>
<keyword evidence="3 9" id="KW-0689">Ribosomal protein</keyword>
<keyword evidence="4" id="KW-0496">Mitochondrion</keyword>
<dbReference type="OrthoDB" id="270763at2759"/>
<evidence type="ECO:0000256" key="6">
    <source>
        <dbReference type="ARBA" id="ARBA00035289"/>
    </source>
</evidence>
<feature type="compositionally biased region" description="Low complexity" evidence="8">
    <location>
        <begin position="36"/>
        <end position="48"/>
    </location>
</feature>
<evidence type="ECO:0000256" key="5">
    <source>
        <dbReference type="ARBA" id="ARBA00023274"/>
    </source>
</evidence>
<dbReference type="PANTHER" id="PTHR21183:SF18">
    <property type="entry name" value="LARGE RIBOSOMAL SUBUNIT PROTEIN UL29M"/>
    <property type="match status" value="1"/>
</dbReference>
<dbReference type="Gene3D" id="6.10.330.20">
    <property type="match status" value="1"/>
</dbReference>
<evidence type="ECO:0000256" key="7">
    <source>
        <dbReference type="ARBA" id="ARBA00035399"/>
    </source>
</evidence>
<dbReference type="PANTHER" id="PTHR21183">
    <property type="entry name" value="RIBOSOMAL PROTEIN L47, MITOCHONDRIAL-RELATED"/>
    <property type="match status" value="1"/>
</dbReference>
<evidence type="ECO:0000256" key="3">
    <source>
        <dbReference type="ARBA" id="ARBA00022980"/>
    </source>
</evidence>
<feature type="region of interest" description="Disordered" evidence="8">
    <location>
        <begin position="222"/>
        <end position="262"/>
    </location>
</feature>
<dbReference type="InterPro" id="IPR038340">
    <property type="entry name" value="MRP-L47_sf"/>
</dbReference>
<comment type="subcellular location">
    <subcellularLocation>
        <location evidence="1">Mitochondrion</location>
    </subcellularLocation>
</comment>
<dbReference type="Pfam" id="PF06984">
    <property type="entry name" value="MRP-L47"/>
    <property type="match status" value="1"/>
</dbReference>
<feature type="region of interest" description="Disordered" evidence="8">
    <location>
        <begin position="36"/>
        <end position="91"/>
    </location>
</feature>
<feature type="region of interest" description="Disordered" evidence="8">
    <location>
        <begin position="1"/>
        <end position="22"/>
    </location>
</feature>
<dbReference type="EMBL" id="QGMG01000016">
    <property type="protein sequence ID" value="TVY59042.1"/>
    <property type="molecule type" value="Genomic_DNA"/>
</dbReference>